<evidence type="ECO:0000256" key="1">
    <source>
        <dbReference type="ARBA" id="ARBA00001286"/>
    </source>
</evidence>
<dbReference type="PANTHER" id="PTHR42942:SF1">
    <property type="entry name" value="ALKYLTRANSFERASE-LIKE PROTEIN 1"/>
    <property type="match status" value="1"/>
</dbReference>
<comment type="caution">
    <text evidence="8">The sequence shown here is derived from an EMBL/GenBank/DDBJ whole genome shotgun (WGS) entry which is preliminary data.</text>
</comment>
<dbReference type="STRING" id="1618578.UV74_C0002G0075"/>
<dbReference type="GO" id="GO:0003908">
    <property type="term" value="F:methylated-DNA-[protein]-cysteine S-methyltransferase activity"/>
    <property type="evidence" value="ECO:0007669"/>
    <property type="project" value="UniProtKB-EC"/>
</dbReference>
<evidence type="ECO:0000256" key="3">
    <source>
        <dbReference type="ARBA" id="ARBA00022679"/>
    </source>
</evidence>
<dbReference type="InterPro" id="IPR036217">
    <property type="entry name" value="MethylDNA_cys_MeTrfase_DNAb"/>
</dbReference>
<accession>A0A0G1DMI5</accession>
<dbReference type="GO" id="GO:0006281">
    <property type="term" value="P:DNA repair"/>
    <property type="evidence" value="ECO:0007669"/>
    <property type="project" value="UniProtKB-KW"/>
</dbReference>
<dbReference type="InterPro" id="IPR014048">
    <property type="entry name" value="MethylDNA_cys_MeTrfase_DNA-bd"/>
</dbReference>
<dbReference type="AlphaFoldDB" id="A0A0G1DMI5"/>
<evidence type="ECO:0000256" key="2">
    <source>
        <dbReference type="ARBA" id="ARBA00022603"/>
    </source>
</evidence>
<sequence length="82" mass="9136">MATYGQVAALVGSRDARKVGWALHANTSTKIPCHRVVNKEGMVAENFAFDGWREQKARLVSEGVKFISEKQVDLAIHRLQVL</sequence>
<dbReference type="InterPro" id="IPR001497">
    <property type="entry name" value="MethylDNA_cys_MeTrfase_AS"/>
</dbReference>
<dbReference type="Pfam" id="PF01035">
    <property type="entry name" value="DNA_binding_1"/>
    <property type="match status" value="1"/>
</dbReference>
<reference evidence="8 9" key="1">
    <citation type="journal article" date="2015" name="Nature">
        <title>rRNA introns, odd ribosomes, and small enigmatic genomes across a large radiation of phyla.</title>
        <authorList>
            <person name="Brown C.T."/>
            <person name="Hug L.A."/>
            <person name="Thomas B.C."/>
            <person name="Sharon I."/>
            <person name="Castelle C.J."/>
            <person name="Singh A."/>
            <person name="Wilkins M.J."/>
            <person name="Williams K.H."/>
            <person name="Banfield J.F."/>
        </authorList>
    </citation>
    <scope>NUCLEOTIDE SEQUENCE [LARGE SCALE GENOMIC DNA]</scope>
</reference>
<dbReference type="GO" id="GO:0032259">
    <property type="term" value="P:methylation"/>
    <property type="evidence" value="ECO:0007669"/>
    <property type="project" value="UniProtKB-KW"/>
</dbReference>
<comment type="catalytic activity">
    <reaction evidence="1">
        <text>a 4-O-methyl-thymidine in DNA + L-cysteinyl-[protein] = a thymidine in DNA + S-methyl-L-cysteinyl-[protein]</text>
        <dbReference type="Rhea" id="RHEA:53428"/>
        <dbReference type="Rhea" id="RHEA-COMP:10131"/>
        <dbReference type="Rhea" id="RHEA-COMP:10132"/>
        <dbReference type="Rhea" id="RHEA-COMP:13555"/>
        <dbReference type="Rhea" id="RHEA-COMP:13556"/>
        <dbReference type="ChEBI" id="CHEBI:29950"/>
        <dbReference type="ChEBI" id="CHEBI:82612"/>
        <dbReference type="ChEBI" id="CHEBI:137386"/>
        <dbReference type="ChEBI" id="CHEBI:137387"/>
        <dbReference type="EC" id="2.1.1.63"/>
    </reaction>
</comment>
<comment type="catalytic activity">
    <reaction evidence="6">
        <text>a 6-O-methyl-2'-deoxyguanosine in DNA + L-cysteinyl-[protein] = S-methyl-L-cysteinyl-[protein] + a 2'-deoxyguanosine in DNA</text>
        <dbReference type="Rhea" id="RHEA:24000"/>
        <dbReference type="Rhea" id="RHEA-COMP:10131"/>
        <dbReference type="Rhea" id="RHEA-COMP:10132"/>
        <dbReference type="Rhea" id="RHEA-COMP:11367"/>
        <dbReference type="Rhea" id="RHEA-COMP:11368"/>
        <dbReference type="ChEBI" id="CHEBI:29950"/>
        <dbReference type="ChEBI" id="CHEBI:82612"/>
        <dbReference type="ChEBI" id="CHEBI:85445"/>
        <dbReference type="ChEBI" id="CHEBI:85448"/>
        <dbReference type="EC" id="2.1.1.63"/>
    </reaction>
</comment>
<evidence type="ECO:0000313" key="8">
    <source>
        <dbReference type="EMBL" id="KKS98854.1"/>
    </source>
</evidence>
<dbReference type="EMBL" id="LCFQ01000002">
    <property type="protein sequence ID" value="KKS98854.1"/>
    <property type="molecule type" value="Genomic_DNA"/>
</dbReference>
<protein>
    <submittedName>
        <fullName evidence="8">Methylated-DNA-protein-cysteine methyltransferase</fullName>
    </submittedName>
</protein>
<evidence type="ECO:0000256" key="4">
    <source>
        <dbReference type="ARBA" id="ARBA00022763"/>
    </source>
</evidence>
<keyword evidence="4" id="KW-0227">DNA damage</keyword>
<evidence type="ECO:0000256" key="5">
    <source>
        <dbReference type="ARBA" id="ARBA00023204"/>
    </source>
</evidence>
<feature type="domain" description="Methylated-DNA-[protein]-cysteine S-methyltransferase DNA binding" evidence="7">
    <location>
        <begin position="2"/>
        <end position="64"/>
    </location>
</feature>
<keyword evidence="5" id="KW-0234">DNA repair</keyword>
<dbReference type="Gene3D" id="1.10.10.10">
    <property type="entry name" value="Winged helix-like DNA-binding domain superfamily/Winged helix DNA-binding domain"/>
    <property type="match status" value="1"/>
</dbReference>
<evidence type="ECO:0000313" key="9">
    <source>
        <dbReference type="Proteomes" id="UP000034090"/>
    </source>
</evidence>
<dbReference type="Proteomes" id="UP000034090">
    <property type="component" value="Unassembled WGS sequence"/>
</dbReference>
<keyword evidence="2 8" id="KW-0489">Methyltransferase</keyword>
<dbReference type="PANTHER" id="PTHR42942">
    <property type="entry name" value="6-O-METHYLGUANINE DNA METHYLTRANSFERASE"/>
    <property type="match status" value="1"/>
</dbReference>
<dbReference type="PROSITE" id="PS00374">
    <property type="entry name" value="MGMT"/>
    <property type="match status" value="1"/>
</dbReference>
<proteinExistence type="predicted"/>
<name>A0A0G1DMI5_9BACT</name>
<gene>
    <name evidence="8" type="ORF">UV74_C0002G0075</name>
</gene>
<dbReference type="InterPro" id="IPR036388">
    <property type="entry name" value="WH-like_DNA-bd_sf"/>
</dbReference>
<dbReference type="CDD" id="cd06445">
    <property type="entry name" value="ATase"/>
    <property type="match status" value="1"/>
</dbReference>
<dbReference type="InterPro" id="IPR052520">
    <property type="entry name" value="ATL_DNA_repair"/>
</dbReference>
<evidence type="ECO:0000256" key="6">
    <source>
        <dbReference type="ARBA" id="ARBA00049348"/>
    </source>
</evidence>
<evidence type="ECO:0000259" key="7">
    <source>
        <dbReference type="Pfam" id="PF01035"/>
    </source>
</evidence>
<dbReference type="SUPFAM" id="SSF46767">
    <property type="entry name" value="Methylated DNA-protein cysteine methyltransferase, C-terminal domain"/>
    <property type="match status" value="1"/>
</dbReference>
<organism evidence="8 9">
    <name type="scientific">Candidatus Woesebacteria bacterium GW2011_GWB1_43_14</name>
    <dbReference type="NCBI Taxonomy" id="1618578"/>
    <lineage>
        <taxon>Bacteria</taxon>
        <taxon>Candidatus Woeseibacteriota</taxon>
    </lineage>
</organism>
<keyword evidence="3 8" id="KW-0808">Transferase</keyword>